<dbReference type="AlphaFoldDB" id="X1UL65"/>
<gene>
    <name evidence="2" type="ORF">S12H4_62370</name>
</gene>
<keyword evidence="1" id="KW-1133">Transmembrane helix</keyword>
<organism evidence="2">
    <name type="scientific">marine sediment metagenome</name>
    <dbReference type="NCBI Taxonomy" id="412755"/>
    <lineage>
        <taxon>unclassified sequences</taxon>
        <taxon>metagenomes</taxon>
        <taxon>ecological metagenomes</taxon>
    </lineage>
</organism>
<dbReference type="EMBL" id="BARW01041807">
    <property type="protein sequence ID" value="GAJ18208.1"/>
    <property type="molecule type" value="Genomic_DNA"/>
</dbReference>
<reference evidence="2" key="1">
    <citation type="journal article" date="2014" name="Front. Microbiol.">
        <title>High frequency of phylogenetically diverse reductive dehalogenase-homologous genes in deep subseafloor sedimentary metagenomes.</title>
        <authorList>
            <person name="Kawai M."/>
            <person name="Futagami T."/>
            <person name="Toyoda A."/>
            <person name="Takaki Y."/>
            <person name="Nishi S."/>
            <person name="Hori S."/>
            <person name="Arai W."/>
            <person name="Tsubouchi T."/>
            <person name="Morono Y."/>
            <person name="Uchiyama I."/>
            <person name="Ito T."/>
            <person name="Fujiyama A."/>
            <person name="Inagaki F."/>
            <person name="Takami H."/>
        </authorList>
    </citation>
    <scope>NUCLEOTIDE SEQUENCE</scope>
    <source>
        <strain evidence="2">Expedition CK06-06</strain>
    </source>
</reference>
<name>X1UL65_9ZZZZ</name>
<accession>X1UL65</accession>
<proteinExistence type="predicted"/>
<feature type="transmembrane region" description="Helical" evidence="1">
    <location>
        <begin position="40"/>
        <end position="61"/>
    </location>
</feature>
<comment type="caution">
    <text evidence="2">The sequence shown here is derived from an EMBL/GenBank/DDBJ whole genome shotgun (WGS) entry which is preliminary data.</text>
</comment>
<evidence type="ECO:0000313" key="2">
    <source>
        <dbReference type="EMBL" id="GAJ18208.1"/>
    </source>
</evidence>
<feature type="non-terminal residue" evidence="2">
    <location>
        <position position="1"/>
    </location>
</feature>
<sequence length="84" mass="9341">LNLSRIIHQGTSLSNQNEAEVEVDKWKKGLLIGASKLNSMTANIAAIKIRFGWLIILALFLQKMPFALSDPSSFVELKKAFLVL</sequence>
<keyword evidence="1" id="KW-0812">Transmembrane</keyword>
<feature type="non-terminal residue" evidence="2">
    <location>
        <position position="84"/>
    </location>
</feature>
<keyword evidence="1" id="KW-0472">Membrane</keyword>
<evidence type="ECO:0000256" key="1">
    <source>
        <dbReference type="SAM" id="Phobius"/>
    </source>
</evidence>
<protein>
    <submittedName>
        <fullName evidence="2">Uncharacterized protein</fullName>
    </submittedName>
</protein>